<proteinExistence type="predicted"/>
<gene>
    <name evidence="2" type="ORF">CHILSU_LOCUS9763</name>
</gene>
<sequence>MKAFNALLTISTALAVSNGHVAITKTPNELHPVHELYVKPSADGTTGDLYVAATEESGSKTQWLTDQPVHFLPMQSQPAIPTSYAEESLNTKRAIVNPQPQQQYPYALPATGRSEANTVPSYPYALPVPSPTPATETKTEGPITTAAAIPQYNPYQYFYPQIMAAYANMLSVLKDAGMSDESAASALTQGSSMWPHSYTYPVQYVMVDPSMWAQAQATTATSVSTTPAAADKE</sequence>
<feature type="chain" id="PRO_5045238953" evidence="1">
    <location>
        <begin position="16"/>
        <end position="233"/>
    </location>
</feature>
<organism evidence="2 3">
    <name type="scientific">Chilo suppressalis</name>
    <name type="common">Asiatic rice borer moth</name>
    <dbReference type="NCBI Taxonomy" id="168631"/>
    <lineage>
        <taxon>Eukaryota</taxon>
        <taxon>Metazoa</taxon>
        <taxon>Ecdysozoa</taxon>
        <taxon>Arthropoda</taxon>
        <taxon>Hexapoda</taxon>
        <taxon>Insecta</taxon>
        <taxon>Pterygota</taxon>
        <taxon>Neoptera</taxon>
        <taxon>Endopterygota</taxon>
        <taxon>Lepidoptera</taxon>
        <taxon>Glossata</taxon>
        <taxon>Ditrysia</taxon>
        <taxon>Pyraloidea</taxon>
        <taxon>Crambidae</taxon>
        <taxon>Crambinae</taxon>
        <taxon>Chilo</taxon>
    </lineage>
</organism>
<keyword evidence="3" id="KW-1185">Reference proteome</keyword>
<feature type="signal peptide" evidence="1">
    <location>
        <begin position="1"/>
        <end position="15"/>
    </location>
</feature>
<accession>A0ABN8BE92</accession>
<protein>
    <submittedName>
        <fullName evidence="2">Uncharacterized protein</fullName>
    </submittedName>
</protein>
<evidence type="ECO:0000313" key="2">
    <source>
        <dbReference type="EMBL" id="CAH0406388.1"/>
    </source>
</evidence>
<reference evidence="2" key="1">
    <citation type="submission" date="2021-12" db="EMBL/GenBank/DDBJ databases">
        <authorList>
            <person name="King R."/>
        </authorList>
    </citation>
    <scope>NUCLEOTIDE SEQUENCE</scope>
</reference>
<evidence type="ECO:0000256" key="1">
    <source>
        <dbReference type="SAM" id="SignalP"/>
    </source>
</evidence>
<evidence type="ECO:0000313" key="3">
    <source>
        <dbReference type="Proteomes" id="UP001153292"/>
    </source>
</evidence>
<dbReference type="EMBL" id="OU963899">
    <property type="protein sequence ID" value="CAH0406388.1"/>
    <property type="molecule type" value="Genomic_DNA"/>
</dbReference>
<name>A0ABN8BE92_CHISP</name>
<keyword evidence="1" id="KW-0732">Signal</keyword>
<dbReference type="Proteomes" id="UP001153292">
    <property type="component" value="Chromosome 6"/>
</dbReference>